<dbReference type="EMBL" id="JAUSSU010000010">
    <property type="protein sequence ID" value="MDQ0115140.1"/>
    <property type="molecule type" value="Genomic_DNA"/>
</dbReference>
<keyword evidence="3" id="KW-1185">Reference proteome</keyword>
<keyword evidence="1" id="KW-0812">Transmembrane</keyword>
<sequence>MNTAIILFITGLILMLLGVYFWRKGDPDKPFWAAILETITDMFLELVFTSYRTWALILWLIGFVMVFLGCFSFFTM</sequence>
<evidence type="ECO:0000256" key="1">
    <source>
        <dbReference type="SAM" id="Phobius"/>
    </source>
</evidence>
<reference evidence="2 3" key="1">
    <citation type="submission" date="2023-07" db="EMBL/GenBank/DDBJ databases">
        <title>Sorghum-associated microbial communities from plants grown in Nebraska, USA.</title>
        <authorList>
            <person name="Schachtman D."/>
        </authorList>
    </citation>
    <scope>NUCLEOTIDE SEQUENCE [LARGE SCALE GENOMIC DNA]</scope>
    <source>
        <strain evidence="2 3">CC482</strain>
    </source>
</reference>
<feature type="transmembrane region" description="Helical" evidence="1">
    <location>
        <begin position="6"/>
        <end position="23"/>
    </location>
</feature>
<protein>
    <submittedName>
        <fullName evidence="2">Uncharacterized membrane protein YjjP (DUF1212 family)</fullName>
    </submittedName>
</protein>
<organism evidence="2 3">
    <name type="scientific">Paenibacillus harenae</name>
    <dbReference type="NCBI Taxonomy" id="306543"/>
    <lineage>
        <taxon>Bacteria</taxon>
        <taxon>Bacillati</taxon>
        <taxon>Bacillota</taxon>
        <taxon>Bacilli</taxon>
        <taxon>Bacillales</taxon>
        <taxon>Paenibacillaceae</taxon>
        <taxon>Paenibacillus</taxon>
    </lineage>
</organism>
<keyword evidence="1" id="KW-1133">Transmembrane helix</keyword>
<keyword evidence="1" id="KW-0472">Membrane</keyword>
<evidence type="ECO:0000313" key="2">
    <source>
        <dbReference type="EMBL" id="MDQ0115140.1"/>
    </source>
</evidence>
<dbReference type="Proteomes" id="UP001229346">
    <property type="component" value="Unassembled WGS sequence"/>
</dbReference>
<evidence type="ECO:0000313" key="3">
    <source>
        <dbReference type="Proteomes" id="UP001229346"/>
    </source>
</evidence>
<proteinExistence type="predicted"/>
<accession>A0ABT9U679</accession>
<gene>
    <name evidence="2" type="ORF">J2T15_004598</name>
</gene>
<feature type="transmembrane region" description="Helical" evidence="1">
    <location>
        <begin position="54"/>
        <end position="74"/>
    </location>
</feature>
<comment type="caution">
    <text evidence="2">The sequence shown here is derived from an EMBL/GenBank/DDBJ whole genome shotgun (WGS) entry which is preliminary data.</text>
</comment>
<name>A0ABT9U679_PAEHA</name>